<comment type="caution">
    <text evidence="12">The sequence shown here is derived from an EMBL/GenBank/DDBJ whole genome shotgun (WGS) entry which is preliminary data.</text>
</comment>
<keyword evidence="10" id="KW-0997">Cell inner membrane</keyword>
<keyword evidence="7 10" id="KW-0472">Membrane</keyword>
<evidence type="ECO:0000256" key="6">
    <source>
        <dbReference type="ARBA" id="ARBA00022989"/>
    </source>
</evidence>
<feature type="transmembrane region" description="Helical" evidence="10">
    <location>
        <begin position="30"/>
        <end position="51"/>
    </location>
</feature>
<reference evidence="13" key="1">
    <citation type="journal article" date="2019" name="Int. J. Syst. Evol. Microbiol.">
        <title>The Global Catalogue of Microorganisms (GCM) 10K type strain sequencing project: providing services to taxonomists for standard genome sequencing and annotation.</title>
        <authorList>
            <consortium name="The Broad Institute Genomics Platform"/>
            <consortium name="The Broad Institute Genome Sequencing Center for Infectious Disease"/>
            <person name="Wu L."/>
            <person name="Ma J."/>
        </authorList>
    </citation>
    <scope>NUCLEOTIDE SEQUENCE [LARGE SCALE GENOMIC DNA]</scope>
    <source>
        <strain evidence="13">NBRC 110140</strain>
    </source>
</reference>
<feature type="transmembrane region" description="Helical" evidence="10">
    <location>
        <begin position="92"/>
        <end position="114"/>
    </location>
</feature>
<feature type="transmembrane region" description="Helical" evidence="10">
    <location>
        <begin position="271"/>
        <end position="292"/>
    </location>
</feature>
<evidence type="ECO:0000256" key="7">
    <source>
        <dbReference type="ARBA" id="ARBA00023136"/>
    </source>
</evidence>
<keyword evidence="2 10" id="KW-1003">Cell membrane</keyword>
<feature type="transmembrane region" description="Helical" evidence="10">
    <location>
        <begin position="190"/>
        <end position="209"/>
    </location>
</feature>
<evidence type="ECO:0000256" key="5">
    <source>
        <dbReference type="ARBA" id="ARBA00022984"/>
    </source>
</evidence>
<dbReference type="Pfam" id="PF03023">
    <property type="entry name" value="MurJ"/>
    <property type="match status" value="1"/>
</dbReference>
<keyword evidence="6 10" id="KW-1133">Transmembrane helix</keyword>
<evidence type="ECO:0000256" key="8">
    <source>
        <dbReference type="ARBA" id="ARBA00060041"/>
    </source>
</evidence>
<dbReference type="InterPro" id="IPR051050">
    <property type="entry name" value="Lipid_II_flippase_MurJ/MviN"/>
</dbReference>
<comment type="function">
    <text evidence="8 10 11">Involved in peptidoglycan biosynthesis. Transports lipid-linked peptidoglycan precursors from the inner to the outer leaflet of the cytoplasmic membrane.</text>
</comment>
<feature type="transmembrane region" description="Helical" evidence="10">
    <location>
        <begin position="313"/>
        <end position="337"/>
    </location>
</feature>
<comment type="subcellular location">
    <subcellularLocation>
        <location evidence="10">Cell inner membrane</location>
        <topology evidence="10">Multi-pass membrane protein</topology>
    </subcellularLocation>
    <subcellularLocation>
        <location evidence="1">Cell membrane</location>
        <topology evidence="1">Multi-pass membrane protein</topology>
    </subcellularLocation>
</comment>
<feature type="transmembrane region" description="Helical" evidence="10">
    <location>
        <begin position="478"/>
        <end position="498"/>
    </location>
</feature>
<dbReference type="InterPro" id="IPR004268">
    <property type="entry name" value="MurJ"/>
</dbReference>
<feature type="transmembrane region" description="Helical" evidence="10">
    <location>
        <begin position="407"/>
        <end position="426"/>
    </location>
</feature>
<keyword evidence="5 10" id="KW-0573">Peptidoglycan synthesis</keyword>
<name>A0ABQ5VUS8_9RHOB</name>
<dbReference type="PANTHER" id="PTHR47019">
    <property type="entry name" value="LIPID II FLIPPASE MURJ"/>
    <property type="match status" value="1"/>
</dbReference>
<feature type="transmembrane region" description="Helical" evidence="10">
    <location>
        <begin position="230"/>
        <end position="251"/>
    </location>
</feature>
<evidence type="ECO:0000256" key="1">
    <source>
        <dbReference type="ARBA" id="ARBA00004651"/>
    </source>
</evidence>
<keyword evidence="10 11" id="KW-0813">Transport</keyword>
<evidence type="ECO:0000256" key="4">
    <source>
        <dbReference type="ARBA" id="ARBA00022960"/>
    </source>
</evidence>
<dbReference type="PIRSF" id="PIRSF002869">
    <property type="entry name" value="MviN"/>
    <property type="match status" value="1"/>
</dbReference>
<evidence type="ECO:0000313" key="13">
    <source>
        <dbReference type="Proteomes" id="UP001156694"/>
    </source>
</evidence>
<feature type="transmembrane region" description="Helical" evidence="10">
    <location>
        <begin position="349"/>
        <end position="370"/>
    </location>
</feature>
<dbReference type="HAMAP" id="MF_02078">
    <property type="entry name" value="MurJ_MviN"/>
    <property type="match status" value="1"/>
</dbReference>
<dbReference type="EMBL" id="BSNN01000002">
    <property type="protein sequence ID" value="GLQ35006.1"/>
    <property type="molecule type" value="Genomic_DNA"/>
</dbReference>
<dbReference type="Proteomes" id="UP001156694">
    <property type="component" value="Unassembled WGS sequence"/>
</dbReference>
<sequence length="514" mass="54930">MKRGINLIGAFVTVGGWTLLSRVVGLVRDLMLAAYLGTGVVAEAFQAAFALPNLFRRFFAEGAFNLAFVPLYAKKLENADDPDRFASDALSVLAGMLIMLTLVAQLFMPYLVYAQASGFAGTARFDLAVALSRIIFPYVLFISLAAVFSGMLNAHGRFAAAAAAPVLLNVILIGAMILASYAGWDMGKTLAIAVAIAGIAQMGLVWGAIRKLGIRIKFHLPKLTPDLKRLFVIAVPTLLTGGVIQINLLVGRNVASHSEGAFAWLYYADRLYQLPLGVVGIAIGIVLLPELARKLAAKDSVAGQAAFNRALEFSCMLTLPAAVALALVPIPLISVLFERGAFDAADSRATAAALSIYALGLPAFVIQKVLQPLYFAREDTRTPFRYALVAMVVNFVLAVGLSLYWGYLAAAIGTTLSAWVMLVLLWRGTRRMGLAGALDARIRARLPRILISSIAMGGVIFAVQYLLWDALNADGIRYIALLGLICAGAVSYGAVLLLSGGIQKSDLRGFIRRS</sequence>
<evidence type="ECO:0000256" key="2">
    <source>
        <dbReference type="ARBA" id="ARBA00022475"/>
    </source>
</evidence>
<dbReference type="NCBIfam" id="TIGR01695">
    <property type="entry name" value="murJ_mviN"/>
    <property type="match status" value="1"/>
</dbReference>
<gene>
    <name evidence="12" type="primary">mviN</name>
    <name evidence="10" type="synonym">murJ</name>
    <name evidence="12" type="ORF">GCM10007939_12890</name>
</gene>
<feature type="transmembrane region" description="Helical" evidence="10">
    <location>
        <begin position="7"/>
        <end position="24"/>
    </location>
</feature>
<feature type="transmembrane region" description="Helical" evidence="10">
    <location>
        <begin position="382"/>
        <end position="401"/>
    </location>
</feature>
<comment type="pathway">
    <text evidence="10">Cell wall biogenesis; peptidoglycan biosynthesis.</text>
</comment>
<evidence type="ECO:0000256" key="9">
    <source>
        <dbReference type="ARBA" id="ARBA00061532"/>
    </source>
</evidence>
<keyword evidence="4 10" id="KW-0133">Cell shape</keyword>
<accession>A0ABQ5VUS8</accession>
<feature type="transmembrane region" description="Helical" evidence="10">
    <location>
        <begin position="446"/>
        <end position="466"/>
    </location>
</feature>
<keyword evidence="10 11" id="KW-0961">Cell wall biogenesis/degradation</keyword>
<proteinExistence type="inferred from homology"/>
<organism evidence="12 13">
    <name type="scientific">Amylibacter marinus</name>
    <dbReference type="NCBI Taxonomy" id="1475483"/>
    <lineage>
        <taxon>Bacteria</taxon>
        <taxon>Pseudomonadati</taxon>
        <taxon>Pseudomonadota</taxon>
        <taxon>Alphaproteobacteria</taxon>
        <taxon>Rhodobacterales</taxon>
        <taxon>Paracoccaceae</taxon>
        <taxon>Amylibacter</taxon>
    </lineage>
</organism>
<dbReference type="CDD" id="cd13123">
    <property type="entry name" value="MATE_MurJ_like"/>
    <property type="match status" value="1"/>
</dbReference>
<protein>
    <recommendedName>
        <fullName evidence="10">Probable lipid II flippase MurJ</fullName>
    </recommendedName>
</protein>
<evidence type="ECO:0000256" key="11">
    <source>
        <dbReference type="PIRNR" id="PIRNR002869"/>
    </source>
</evidence>
<dbReference type="RefSeq" id="WP_284377091.1">
    <property type="nucleotide sequence ID" value="NZ_BSNN01000002.1"/>
</dbReference>
<comment type="similarity">
    <text evidence="9 10 11">Belongs to the MurJ/MviN family.</text>
</comment>
<keyword evidence="13" id="KW-1185">Reference proteome</keyword>
<evidence type="ECO:0000256" key="3">
    <source>
        <dbReference type="ARBA" id="ARBA00022692"/>
    </source>
</evidence>
<evidence type="ECO:0000313" key="12">
    <source>
        <dbReference type="EMBL" id="GLQ35006.1"/>
    </source>
</evidence>
<dbReference type="PANTHER" id="PTHR47019:SF1">
    <property type="entry name" value="LIPID II FLIPPASE MURJ"/>
    <property type="match status" value="1"/>
</dbReference>
<feature type="transmembrane region" description="Helical" evidence="10">
    <location>
        <begin position="166"/>
        <end position="184"/>
    </location>
</feature>
<evidence type="ECO:0000256" key="10">
    <source>
        <dbReference type="HAMAP-Rule" id="MF_02078"/>
    </source>
</evidence>
<feature type="transmembrane region" description="Helical" evidence="10">
    <location>
        <begin position="134"/>
        <end position="154"/>
    </location>
</feature>
<keyword evidence="3 10" id="KW-0812">Transmembrane</keyword>
<dbReference type="PRINTS" id="PR01806">
    <property type="entry name" value="VIRFACTRMVIN"/>
</dbReference>